<dbReference type="HOGENOM" id="CLU_3121139_0_0_10"/>
<gene>
    <name evidence="1" type="ORF">HMPREF6485_1999</name>
</gene>
<dbReference type="Proteomes" id="UP000003112">
    <property type="component" value="Unassembled WGS sequence"/>
</dbReference>
<dbReference type="EMBL" id="AEPD01000031">
    <property type="protein sequence ID" value="EFU30038.1"/>
    <property type="molecule type" value="Genomic_DNA"/>
</dbReference>
<dbReference type="AlphaFoldDB" id="E6K8R3"/>
<evidence type="ECO:0000313" key="1">
    <source>
        <dbReference type="EMBL" id="EFU30038.1"/>
    </source>
</evidence>
<accession>E6K8R3</accession>
<sequence>MELKKYQAMLKATIEATGTNQNTVGIPFINKLDLIMYKSIIDFSFNTSQI</sequence>
<evidence type="ECO:0000313" key="2">
    <source>
        <dbReference type="Proteomes" id="UP000003112"/>
    </source>
</evidence>
<comment type="caution">
    <text evidence="1">The sequence shown here is derived from an EMBL/GenBank/DDBJ whole genome shotgun (WGS) entry which is preliminary data.</text>
</comment>
<organism evidence="1 2">
    <name type="scientific">Segatella buccae ATCC 33574</name>
    <dbReference type="NCBI Taxonomy" id="873513"/>
    <lineage>
        <taxon>Bacteria</taxon>
        <taxon>Pseudomonadati</taxon>
        <taxon>Bacteroidota</taxon>
        <taxon>Bacteroidia</taxon>
        <taxon>Bacteroidales</taxon>
        <taxon>Prevotellaceae</taxon>
        <taxon>Segatella</taxon>
    </lineage>
</organism>
<name>E6K8R3_9BACT</name>
<keyword evidence="2" id="KW-1185">Reference proteome</keyword>
<protein>
    <submittedName>
        <fullName evidence="1">Uncharacterized protein</fullName>
    </submittedName>
</protein>
<proteinExistence type="predicted"/>
<reference evidence="1 2" key="1">
    <citation type="submission" date="2010-10" db="EMBL/GenBank/DDBJ databases">
        <authorList>
            <person name="Muzny D."/>
            <person name="Qin X."/>
            <person name="Deng J."/>
            <person name="Jiang H."/>
            <person name="Liu Y."/>
            <person name="Qu J."/>
            <person name="Song X.-Z."/>
            <person name="Zhang L."/>
            <person name="Thornton R."/>
            <person name="Coyle M."/>
            <person name="Francisco L."/>
            <person name="Jackson L."/>
            <person name="Javaid M."/>
            <person name="Korchina V."/>
            <person name="Kovar C."/>
            <person name="Mata R."/>
            <person name="Mathew T."/>
            <person name="Ngo R."/>
            <person name="Nguyen L."/>
            <person name="Nguyen N."/>
            <person name="Okwuonu G."/>
            <person name="Ongeri F."/>
            <person name="Pham C."/>
            <person name="Simmons D."/>
            <person name="Wilczek-Boney K."/>
            <person name="Hale W."/>
            <person name="Jakkamsetti A."/>
            <person name="Pham P."/>
            <person name="Ruth R."/>
            <person name="San Lucas F."/>
            <person name="Warren J."/>
            <person name="Zhang J."/>
            <person name="Zhao Z."/>
            <person name="Zhou C."/>
            <person name="Zhu D."/>
            <person name="Lee S."/>
            <person name="Bess C."/>
            <person name="Blankenburg K."/>
            <person name="Forbes L."/>
            <person name="Fu Q."/>
            <person name="Gubbala S."/>
            <person name="Hirani K."/>
            <person name="Jayaseelan J.C."/>
            <person name="Lara F."/>
            <person name="Munidasa M."/>
            <person name="Palculict T."/>
            <person name="Patil S."/>
            <person name="Pu L.-L."/>
            <person name="Saada N."/>
            <person name="Tang L."/>
            <person name="Weissenberger G."/>
            <person name="Zhu Y."/>
            <person name="Hemphill L."/>
            <person name="Shang Y."/>
            <person name="Youmans B."/>
            <person name="Ayvaz T."/>
            <person name="Ross M."/>
            <person name="Santibanez J."/>
            <person name="Aqrawi P."/>
            <person name="Gross S."/>
            <person name="Joshi V."/>
            <person name="Fowler G."/>
            <person name="Nazareth L."/>
            <person name="Reid J."/>
            <person name="Worley K."/>
            <person name="Petrosino J."/>
            <person name="Highlander S."/>
            <person name="Gibbs R."/>
        </authorList>
    </citation>
    <scope>NUCLEOTIDE SEQUENCE [LARGE SCALE GENOMIC DNA]</scope>
    <source>
        <strain evidence="1 2">ATCC 33574</strain>
    </source>
</reference>